<organism evidence="3 4">
    <name type="scientific">Pseudonocardia thermophila</name>
    <dbReference type="NCBI Taxonomy" id="1848"/>
    <lineage>
        <taxon>Bacteria</taxon>
        <taxon>Bacillati</taxon>
        <taxon>Actinomycetota</taxon>
        <taxon>Actinomycetes</taxon>
        <taxon>Pseudonocardiales</taxon>
        <taxon>Pseudonocardiaceae</taxon>
        <taxon>Pseudonocardia</taxon>
    </lineage>
</organism>
<protein>
    <recommendedName>
        <fullName evidence="5">Protein kinase domain-containing protein</fullName>
    </recommendedName>
</protein>
<accession>A0A1M6WUX8</accession>
<feature type="compositionally biased region" description="Polar residues" evidence="1">
    <location>
        <begin position="230"/>
        <end position="243"/>
    </location>
</feature>
<keyword evidence="2" id="KW-0472">Membrane</keyword>
<feature type="region of interest" description="Disordered" evidence="1">
    <location>
        <begin position="220"/>
        <end position="320"/>
    </location>
</feature>
<dbReference type="AlphaFoldDB" id="A0A1M6WUX8"/>
<sequence>MGEPRTLAHRYRLAERTGEPATWLAHDHEADRTVVLTRVAAGDVTARLAATVRTLTGLTAPTLLPPIDLLHDDGTWVVRDHVDAVPLPEHPCADERELARIGAAAAGALVAAHGAGIVHGDVRAEHVLVRPDGSALLAGFATAPPDLAPDAAHPAPELTSGRPAGPAADVYALGTALAEELARTGLTASDRLAATLHTMRAEFPDARPTAWAARRRLAAIADPESPPRGSRTSHGTTVASAPDNTVAIDSPAIGPAAGTANLIDARPGRAQEEQGVRQQGSGGSDPRMAGPGHQPSWIAAPPTGPAPAGLGRPVPGEPPRKRSKAWLVALLATIAAITVVTGAVLVAKPVVTIAGTAAAPPGTTPPPPSLLGEVSTADPCSFVDADALARLGRTTLLDDLGSPASCTVGIERDTDRGFVTATIAAKKLMPPAGQPTPTGELIVYRATEYHRSCERTIVLPDEHRIEIYSGAGTNDTSFPVCDAAEAATEDALEVLTSGAVRHRELGPPRTSLLSVRACDVIDPAALSSVPSLRDLRERGYNDWSCRYGADPAFPTGARVLVNFTRYSNLEGGNGLFTLDGRWANTFPSATGSPVCEAAVAQRSFTSASGMQRLEVLSVQVALATDQPGASPAMACQKATDLVRSAIPRLPPVR</sequence>
<gene>
    <name evidence="3" type="ORF">SAMN05443637_115128</name>
</gene>
<evidence type="ECO:0008006" key="5">
    <source>
        <dbReference type="Google" id="ProtNLM"/>
    </source>
</evidence>
<dbReference type="OrthoDB" id="9762169at2"/>
<evidence type="ECO:0000313" key="3">
    <source>
        <dbReference type="EMBL" id="SHK97580.1"/>
    </source>
</evidence>
<dbReference type="InterPro" id="IPR011009">
    <property type="entry name" value="Kinase-like_dom_sf"/>
</dbReference>
<dbReference type="STRING" id="1848.SAMN05443637_115128"/>
<dbReference type="SUPFAM" id="SSF56112">
    <property type="entry name" value="Protein kinase-like (PK-like)"/>
    <property type="match status" value="1"/>
</dbReference>
<evidence type="ECO:0000256" key="2">
    <source>
        <dbReference type="SAM" id="Phobius"/>
    </source>
</evidence>
<dbReference type="RefSeq" id="WP_073458586.1">
    <property type="nucleotide sequence ID" value="NZ_FRAP01000015.1"/>
</dbReference>
<dbReference type="Gene3D" id="3.30.200.20">
    <property type="entry name" value="Phosphorylase Kinase, domain 1"/>
    <property type="match status" value="1"/>
</dbReference>
<feature type="transmembrane region" description="Helical" evidence="2">
    <location>
        <begin position="325"/>
        <end position="347"/>
    </location>
</feature>
<evidence type="ECO:0000256" key="1">
    <source>
        <dbReference type="SAM" id="MobiDB-lite"/>
    </source>
</evidence>
<keyword evidence="4" id="KW-1185">Reference proteome</keyword>
<dbReference type="EMBL" id="FRAP01000015">
    <property type="protein sequence ID" value="SHK97580.1"/>
    <property type="molecule type" value="Genomic_DNA"/>
</dbReference>
<reference evidence="3 4" key="1">
    <citation type="submission" date="2016-11" db="EMBL/GenBank/DDBJ databases">
        <authorList>
            <person name="Jaros S."/>
            <person name="Januszkiewicz K."/>
            <person name="Wedrychowicz H."/>
        </authorList>
    </citation>
    <scope>NUCLEOTIDE SEQUENCE [LARGE SCALE GENOMIC DNA]</scope>
    <source>
        <strain evidence="3 4">DSM 43832</strain>
    </source>
</reference>
<proteinExistence type="predicted"/>
<name>A0A1M6WUX8_PSETH</name>
<keyword evidence="2" id="KW-1133">Transmembrane helix</keyword>
<dbReference type="Gene3D" id="1.10.510.10">
    <property type="entry name" value="Transferase(Phosphotransferase) domain 1"/>
    <property type="match status" value="1"/>
</dbReference>
<keyword evidence="2" id="KW-0812">Transmembrane</keyword>
<feature type="compositionally biased region" description="Basic and acidic residues" evidence="1">
    <location>
        <begin position="266"/>
        <end position="275"/>
    </location>
</feature>
<evidence type="ECO:0000313" key="4">
    <source>
        <dbReference type="Proteomes" id="UP000184363"/>
    </source>
</evidence>
<dbReference type="Proteomes" id="UP000184363">
    <property type="component" value="Unassembled WGS sequence"/>
</dbReference>